<proteinExistence type="inferred from homology"/>
<dbReference type="SUPFAM" id="SSF52402">
    <property type="entry name" value="Adenine nucleotide alpha hydrolases-like"/>
    <property type="match status" value="1"/>
</dbReference>
<evidence type="ECO:0000256" key="1">
    <source>
        <dbReference type="ARBA" id="ARBA00008791"/>
    </source>
</evidence>
<comment type="caution">
    <text evidence="3">The sequence shown here is derived from an EMBL/GenBank/DDBJ whole genome shotgun (WGS) entry which is preliminary data.</text>
</comment>
<reference evidence="3 4" key="1">
    <citation type="journal article" date="2015" name="Genome Announc.">
        <title>Expanding the biotechnology potential of lactobacilli through comparative genomics of 213 strains and associated genera.</title>
        <authorList>
            <person name="Sun Z."/>
            <person name="Harris H.M."/>
            <person name="McCann A."/>
            <person name="Guo C."/>
            <person name="Argimon S."/>
            <person name="Zhang W."/>
            <person name="Yang X."/>
            <person name="Jeffery I.B."/>
            <person name="Cooney J.C."/>
            <person name="Kagawa T.F."/>
            <person name="Liu W."/>
            <person name="Song Y."/>
            <person name="Salvetti E."/>
            <person name="Wrobel A."/>
            <person name="Rasinkangas P."/>
            <person name="Parkhill J."/>
            <person name="Rea M.C."/>
            <person name="O'Sullivan O."/>
            <person name="Ritari J."/>
            <person name="Douillard F.P."/>
            <person name="Paul Ross R."/>
            <person name="Yang R."/>
            <person name="Briner A.E."/>
            <person name="Felis G.E."/>
            <person name="de Vos W.M."/>
            <person name="Barrangou R."/>
            <person name="Klaenhammer T.R."/>
            <person name="Caufield P.W."/>
            <person name="Cui Y."/>
            <person name="Zhang H."/>
            <person name="O'Toole P.W."/>
        </authorList>
    </citation>
    <scope>NUCLEOTIDE SEQUENCE [LARGE SCALE GENOMIC DNA]</scope>
    <source>
        <strain evidence="3 4">DSM 18630</strain>
    </source>
</reference>
<dbReference type="InterPro" id="IPR014729">
    <property type="entry name" value="Rossmann-like_a/b/a_fold"/>
</dbReference>
<dbReference type="InterPro" id="IPR006016">
    <property type="entry name" value="UspA"/>
</dbReference>
<dbReference type="OrthoDB" id="2243761at2"/>
<dbReference type="PANTHER" id="PTHR46268">
    <property type="entry name" value="STRESS RESPONSE PROTEIN NHAX"/>
    <property type="match status" value="1"/>
</dbReference>
<name>A0A0R1VRX9_9LACO</name>
<dbReference type="CDD" id="cd00293">
    <property type="entry name" value="USP-like"/>
    <property type="match status" value="1"/>
</dbReference>
<keyword evidence="4" id="KW-1185">Reference proteome</keyword>
<dbReference type="Proteomes" id="UP000051451">
    <property type="component" value="Unassembled WGS sequence"/>
</dbReference>
<dbReference type="STRING" id="1423750.FC89_GL001296"/>
<evidence type="ECO:0000313" key="4">
    <source>
        <dbReference type="Proteomes" id="UP000051451"/>
    </source>
</evidence>
<dbReference type="Gene3D" id="3.40.50.620">
    <property type="entry name" value="HUPs"/>
    <property type="match status" value="1"/>
</dbReference>
<protein>
    <recommendedName>
        <fullName evidence="2">UspA domain-containing protein</fullName>
    </recommendedName>
</protein>
<accession>A0A0R1VRX9</accession>
<comment type="similarity">
    <text evidence="1">Belongs to the universal stress protein A family.</text>
</comment>
<feature type="domain" description="UspA" evidence="2">
    <location>
        <begin position="12"/>
        <end position="150"/>
    </location>
</feature>
<dbReference type="PANTHER" id="PTHR46268:SF6">
    <property type="entry name" value="UNIVERSAL STRESS PROTEIN UP12"/>
    <property type="match status" value="1"/>
</dbReference>
<dbReference type="InterPro" id="IPR006015">
    <property type="entry name" value="Universal_stress_UspA"/>
</dbReference>
<dbReference type="PATRIC" id="fig|1423750.3.peg.1327"/>
<dbReference type="Pfam" id="PF00582">
    <property type="entry name" value="Usp"/>
    <property type="match status" value="1"/>
</dbReference>
<evidence type="ECO:0000313" key="3">
    <source>
        <dbReference type="EMBL" id="KRM05593.1"/>
    </source>
</evidence>
<evidence type="ECO:0000259" key="2">
    <source>
        <dbReference type="Pfam" id="PF00582"/>
    </source>
</evidence>
<dbReference type="RefSeq" id="WP_057872037.1">
    <property type="nucleotide sequence ID" value="NZ_AZGB01000018.1"/>
</dbReference>
<dbReference type="GeneID" id="98319308"/>
<dbReference type="AlphaFoldDB" id="A0A0R1VRX9"/>
<dbReference type="EMBL" id="AZGB01000018">
    <property type="protein sequence ID" value="KRM05593.1"/>
    <property type="molecule type" value="Genomic_DNA"/>
</dbReference>
<organism evidence="3 4">
    <name type="scientific">Liquorilactobacillus ghanensis DSM 18630</name>
    <dbReference type="NCBI Taxonomy" id="1423750"/>
    <lineage>
        <taxon>Bacteria</taxon>
        <taxon>Bacillati</taxon>
        <taxon>Bacillota</taxon>
        <taxon>Bacilli</taxon>
        <taxon>Lactobacillales</taxon>
        <taxon>Lactobacillaceae</taxon>
        <taxon>Liquorilactobacillus</taxon>
    </lineage>
</organism>
<gene>
    <name evidence="3" type="ORF">FC89_GL001296</name>
</gene>
<sequence>MTNYNDDEKTDFHRILVGVDDSEDALLAFNYAIRRAKISDAELVIVSVLESDEMSVYQALNKDYVHGERKELEQHILKYQKQAQDAGVKKVRSIVAEGNPGEAIVKDVIPHVEPDLLIVGSYSKKGLARHFGSQAAYMAKYSPISVLVIR</sequence>
<dbReference type="PRINTS" id="PR01438">
    <property type="entry name" value="UNVRSLSTRESS"/>
</dbReference>